<feature type="non-terminal residue" evidence="1">
    <location>
        <position position="245"/>
    </location>
</feature>
<evidence type="ECO:0000313" key="1">
    <source>
        <dbReference type="EMBL" id="CAK0797224.1"/>
    </source>
</evidence>
<reference evidence="1" key="1">
    <citation type="submission" date="2023-10" db="EMBL/GenBank/DDBJ databases">
        <authorList>
            <person name="Chen Y."/>
            <person name="Shah S."/>
            <person name="Dougan E. K."/>
            <person name="Thang M."/>
            <person name="Chan C."/>
        </authorList>
    </citation>
    <scope>NUCLEOTIDE SEQUENCE [LARGE SCALE GENOMIC DNA]</scope>
</reference>
<dbReference type="Proteomes" id="UP001189429">
    <property type="component" value="Unassembled WGS sequence"/>
</dbReference>
<proteinExistence type="predicted"/>
<comment type="caution">
    <text evidence="1">The sequence shown here is derived from an EMBL/GenBank/DDBJ whole genome shotgun (WGS) entry which is preliminary data.</text>
</comment>
<organism evidence="1 2">
    <name type="scientific">Prorocentrum cordatum</name>
    <dbReference type="NCBI Taxonomy" id="2364126"/>
    <lineage>
        <taxon>Eukaryota</taxon>
        <taxon>Sar</taxon>
        <taxon>Alveolata</taxon>
        <taxon>Dinophyceae</taxon>
        <taxon>Prorocentrales</taxon>
        <taxon>Prorocentraceae</taxon>
        <taxon>Prorocentrum</taxon>
    </lineage>
</organism>
<name>A0ABN9PVI0_9DINO</name>
<dbReference type="EMBL" id="CAUYUJ010001706">
    <property type="protein sequence ID" value="CAK0797224.1"/>
    <property type="molecule type" value="Genomic_DNA"/>
</dbReference>
<dbReference type="InterPro" id="IPR002591">
    <property type="entry name" value="Phosphodiest/P_Trfase"/>
</dbReference>
<dbReference type="Pfam" id="PF01663">
    <property type="entry name" value="Phosphodiest"/>
    <property type="match status" value="1"/>
</dbReference>
<accession>A0ABN9PVI0</accession>
<gene>
    <name evidence="1" type="ORF">PCOR1329_LOCUS6375</name>
</gene>
<protein>
    <submittedName>
        <fullName evidence="1">Uncharacterized protein</fullName>
    </submittedName>
</protein>
<dbReference type="InterPro" id="IPR017850">
    <property type="entry name" value="Alkaline_phosphatase_core_sf"/>
</dbReference>
<sequence length="245" mass="25401">GGARPSGGGAAAAPLPSTVFGRLAAEGRQSALFTAGTWEGVMRLCGAAPDVTEATAERGLLDMRHWPAAAVGGERQATEDAVSVVEALLEGEDVPDLLALYLHVVDGHGHAYGFGPEVAEYRAAIEFADGQVARLVRAVERRAARRAAGAGPAEEWLFAVTTDHGGTSQGRMPRGMRQAFRECGCVQLGIPQTSLPGVHGLKELPQHTRTFQIFGLVPGGGGQGLLSSFGLQQVPLHGGISPPSP</sequence>
<evidence type="ECO:0000313" key="2">
    <source>
        <dbReference type="Proteomes" id="UP001189429"/>
    </source>
</evidence>
<dbReference type="SUPFAM" id="SSF53649">
    <property type="entry name" value="Alkaline phosphatase-like"/>
    <property type="match status" value="1"/>
</dbReference>
<dbReference type="Gene3D" id="3.40.720.10">
    <property type="entry name" value="Alkaline Phosphatase, subunit A"/>
    <property type="match status" value="1"/>
</dbReference>
<feature type="non-terminal residue" evidence="1">
    <location>
        <position position="1"/>
    </location>
</feature>
<keyword evidence="2" id="KW-1185">Reference proteome</keyword>